<dbReference type="SUPFAM" id="SSF48452">
    <property type="entry name" value="TPR-like"/>
    <property type="match status" value="1"/>
</dbReference>
<reference evidence="2" key="1">
    <citation type="submission" date="2022-08" db="EMBL/GenBank/DDBJ databases">
        <authorList>
            <consortium name="DOE Joint Genome Institute"/>
            <person name="Min B."/>
            <person name="Riley R."/>
            <person name="Sierra-Patev S."/>
            <person name="Naranjo-Ortiz M."/>
            <person name="Looney B."/>
            <person name="Konkel Z."/>
            <person name="Slot J.C."/>
            <person name="Sakamoto Y."/>
            <person name="Steenwyk J.L."/>
            <person name="Rokas A."/>
            <person name="Carro J."/>
            <person name="Camarero S."/>
            <person name="Ferreira P."/>
            <person name="Molpeceres G."/>
            <person name="Ruiz-Duenas F.J."/>
            <person name="Serrano A."/>
            <person name="Henrissat B."/>
            <person name="Drula E."/>
            <person name="Hughes K.W."/>
            <person name="Mata J.L."/>
            <person name="Ishikawa N.K."/>
            <person name="Vargas-Isla R."/>
            <person name="Ushijima S."/>
            <person name="Smith C.A."/>
            <person name="Ahrendt S."/>
            <person name="Andreopoulos W."/>
            <person name="He G."/>
            <person name="Labutti K."/>
            <person name="Lipzen A."/>
            <person name="Ng V."/>
            <person name="Sandor L."/>
            <person name="Barry K."/>
            <person name="Martinez A.T."/>
            <person name="Xiao Y."/>
            <person name="Gibbons J.G."/>
            <person name="Terashima K."/>
            <person name="Hibbett D.S."/>
            <person name="Grigoriev I.V."/>
        </authorList>
    </citation>
    <scope>NUCLEOTIDE SEQUENCE</scope>
    <source>
        <strain evidence="2">TFB9207</strain>
    </source>
</reference>
<evidence type="ECO:0000313" key="3">
    <source>
        <dbReference type="Proteomes" id="UP001163846"/>
    </source>
</evidence>
<sequence length="228" mass="25396">KKLLRYSEELKTEGNDHYRAHRWEDALAAYRSALGRLPKRKSTPRPQRDTEVDADDFSPESSTSTQTSTGNSGNQDEETPLTEEEASVAKARSVLNANIGACYVQLGEHKEVVNACTEALRDDPHYIKALQRRAVSNEQLNTWSSLSSAQEDYNTLLSILPENSSSSKEIQRTLQLLKPRVEVAQKRETAEMMQKLKGVGNSILGNFGLSTDNFKFVPNGQGGYSVNF</sequence>
<keyword evidence="3" id="KW-1185">Reference proteome</keyword>
<gene>
    <name evidence="2" type="ORF">F5878DRAFT_681912</name>
</gene>
<organism evidence="2 3">
    <name type="scientific">Lentinula raphanica</name>
    <dbReference type="NCBI Taxonomy" id="153919"/>
    <lineage>
        <taxon>Eukaryota</taxon>
        <taxon>Fungi</taxon>
        <taxon>Dikarya</taxon>
        <taxon>Basidiomycota</taxon>
        <taxon>Agaricomycotina</taxon>
        <taxon>Agaricomycetes</taxon>
        <taxon>Agaricomycetidae</taxon>
        <taxon>Agaricales</taxon>
        <taxon>Marasmiineae</taxon>
        <taxon>Omphalotaceae</taxon>
        <taxon>Lentinula</taxon>
    </lineage>
</organism>
<feature type="non-terminal residue" evidence="2">
    <location>
        <position position="228"/>
    </location>
</feature>
<dbReference type="InterPro" id="IPR019734">
    <property type="entry name" value="TPR_rpt"/>
</dbReference>
<feature type="non-terminal residue" evidence="2">
    <location>
        <position position="1"/>
    </location>
</feature>
<dbReference type="PANTHER" id="PTHR46014:SF1">
    <property type="entry name" value="TETRATRICOPEPTIDE REPEAT PROTEIN 1"/>
    <property type="match status" value="1"/>
</dbReference>
<feature type="region of interest" description="Disordered" evidence="1">
    <location>
        <begin position="33"/>
        <end position="87"/>
    </location>
</feature>
<name>A0AA38P9B3_9AGAR</name>
<dbReference type="Gene3D" id="1.25.40.10">
    <property type="entry name" value="Tetratricopeptide repeat domain"/>
    <property type="match status" value="1"/>
</dbReference>
<feature type="compositionally biased region" description="Low complexity" evidence="1">
    <location>
        <begin position="61"/>
        <end position="74"/>
    </location>
</feature>
<dbReference type="AlphaFoldDB" id="A0AA38P9B3"/>
<proteinExistence type="predicted"/>
<dbReference type="Proteomes" id="UP001163846">
    <property type="component" value="Unassembled WGS sequence"/>
</dbReference>
<dbReference type="SMART" id="SM00028">
    <property type="entry name" value="TPR"/>
    <property type="match status" value="2"/>
</dbReference>
<protein>
    <submittedName>
        <fullName evidence="2">TPR-like protein</fullName>
    </submittedName>
</protein>
<feature type="region of interest" description="Disordered" evidence="1">
    <location>
        <begin position="1"/>
        <end position="21"/>
    </location>
</feature>
<accession>A0AA38P9B3</accession>
<dbReference type="PANTHER" id="PTHR46014">
    <property type="entry name" value="TETRATRICOPEPTIDE REPEAT PROTEIN 1"/>
    <property type="match status" value="1"/>
</dbReference>
<feature type="compositionally biased region" description="Acidic residues" evidence="1">
    <location>
        <begin position="75"/>
        <end position="86"/>
    </location>
</feature>
<evidence type="ECO:0000256" key="1">
    <source>
        <dbReference type="SAM" id="MobiDB-lite"/>
    </source>
</evidence>
<evidence type="ECO:0000313" key="2">
    <source>
        <dbReference type="EMBL" id="KAJ3838541.1"/>
    </source>
</evidence>
<dbReference type="InterPro" id="IPR052769">
    <property type="entry name" value="TPR_domain_protein"/>
</dbReference>
<dbReference type="EMBL" id="MU806177">
    <property type="protein sequence ID" value="KAJ3838541.1"/>
    <property type="molecule type" value="Genomic_DNA"/>
</dbReference>
<comment type="caution">
    <text evidence="2">The sequence shown here is derived from an EMBL/GenBank/DDBJ whole genome shotgun (WGS) entry which is preliminary data.</text>
</comment>
<dbReference type="InterPro" id="IPR011990">
    <property type="entry name" value="TPR-like_helical_dom_sf"/>
</dbReference>